<organism evidence="2 3">
    <name type="scientific">Parahaliea maris</name>
    <dbReference type="NCBI Taxonomy" id="2716870"/>
    <lineage>
        <taxon>Bacteria</taxon>
        <taxon>Pseudomonadati</taxon>
        <taxon>Pseudomonadota</taxon>
        <taxon>Gammaproteobacteria</taxon>
        <taxon>Cellvibrionales</taxon>
        <taxon>Halieaceae</taxon>
        <taxon>Parahaliea</taxon>
    </lineage>
</organism>
<evidence type="ECO:0000256" key="1">
    <source>
        <dbReference type="SAM" id="MobiDB-lite"/>
    </source>
</evidence>
<evidence type="ECO:0000313" key="3">
    <source>
        <dbReference type="Proteomes" id="UP000321039"/>
    </source>
</evidence>
<dbReference type="AlphaFoldDB" id="A0A5C9A0S6"/>
<dbReference type="InterPro" id="IPR011009">
    <property type="entry name" value="Kinase-like_dom_sf"/>
</dbReference>
<dbReference type="Proteomes" id="UP000321039">
    <property type="component" value="Unassembled WGS sequence"/>
</dbReference>
<comment type="caution">
    <text evidence="2">The sequence shown here is derived from an EMBL/GenBank/DDBJ whole genome shotgun (WGS) entry which is preliminary data.</text>
</comment>
<name>A0A5C9A0S6_9GAMM</name>
<protein>
    <submittedName>
        <fullName evidence="2">Uncharacterized protein</fullName>
    </submittedName>
</protein>
<feature type="region of interest" description="Disordered" evidence="1">
    <location>
        <begin position="1"/>
        <end position="32"/>
    </location>
</feature>
<accession>A0A5C9A0S6</accession>
<proteinExistence type="predicted"/>
<dbReference type="SUPFAM" id="SSF56112">
    <property type="entry name" value="Protein kinase-like (PK-like)"/>
    <property type="match status" value="1"/>
</dbReference>
<reference evidence="2 3" key="1">
    <citation type="submission" date="2019-08" db="EMBL/GenBank/DDBJ databases">
        <title>Parahaliea maris sp. nov., isolated from the surface seawater.</title>
        <authorList>
            <person name="Liu Y."/>
        </authorList>
    </citation>
    <scope>NUCLEOTIDE SEQUENCE [LARGE SCALE GENOMIC DNA]</scope>
    <source>
        <strain evidence="2 3">HSLHS9</strain>
    </source>
</reference>
<keyword evidence="3" id="KW-1185">Reference proteome</keyword>
<sequence>MRACSSRASAKRSPRPTWPTALPPTNSPCNSKRTSCRLWTTASTVPRLPASGSNCLHPARATRRGRADPAGTPSLGVQPRGITSAGQNPCRVVFFSNGHRPLTLRPAAQPALLSVLPSVLPRDLGLAASCPGGLPVSIQTLRDGPLCEALGGELAGSDNTLAWLRDRGQLLKREPRSVVVLAEIGGQACYLKLFLSNSRWQGLWVRFSVGRAVRGFDSARQLRDAGVPVPEPLGCLRVSEGALLATSAVAGADLKSLWTGDPGHAMDWFSIMQRSAQSVAALHRAGFAHGDCKWANLVLEGDHCVLVDLDGVTRASPASKRQAADIARFTLSAEALSLPVEYFDAFIETYCLETGRSWSEVTEAVITPLISLRKRHARKYGRRGHELLGR</sequence>
<dbReference type="Gene3D" id="1.10.510.10">
    <property type="entry name" value="Transferase(Phosphotransferase) domain 1"/>
    <property type="match status" value="1"/>
</dbReference>
<evidence type="ECO:0000313" key="2">
    <source>
        <dbReference type="EMBL" id="TXS93659.1"/>
    </source>
</evidence>
<dbReference type="Pfam" id="PF06293">
    <property type="entry name" value="Kdo"/>
    <property type="match status" value="1"/>
</dbReference>
<feature type="region of interest" description="Disordered" evidence="1">
    <location>
        <begin position="50"/>
        <end position="83"/>
    </location>
</feature>
<dbReference type="EMBL" id="VRZA01000003">
    <property type="protein sequence ID" value="TXS93659.1"/>
    <property type="molecule type" value="Genomic_DNA"/>
</dbReference>
<gene>
    <name evidence="2" type="ORF">FV139_08430</name>
</gene>